<sequence length="371" mass="37608">MGGVRAAATWRRLVRAAAALTTTAALAACSTLGGAAGPVADGGARLADVSPVVDPRAVEGPSTAVVADAAVRPVADDPQPQLPASVVDVQGTSVTVTDVSRILALDVYGTLSRTVFELGLGANVVGRDVSSGFAEIADRPLVTTGGHDLSAEAILELAPTVVVTDTTLGPWDAVLQVRDAGVPVVVVDPHRDVATVGDLVQQVADALGVPAQGEELAQRARAEIDAKIAEIAAVAPADPADRLRIMFLYARGQAGVYYLFGEGSGADSLVDSVGGVDVAGEIGWEGMRPLTDEGLVTAAPDVILMMTDGLESVGGVDGLLERLPAVASTPAGERRRVVDMADSQVLSFGPATADVLDALAVALYAPGQDDA</sequence>
<dbReference type="EMBL" id="BONN01000007">
    <property type="protein sequence ID" value="GIG33480.1"/>
    <property type="molecule type" value="Genomic_DNA"/>
</dbReference>
<evidence type="ECO:0000259" key="3">
    <source>
        <dbReference type="PROSITE" id="PS50983"/>
    </source>
</evidence>
<reference evidence="4 5" key="1">
    <citation type="submission" date="2021-01" db="EMBL/GenBank/DDBJ databases">
        <title>Whole genome shotgun sequence of Cellulomonas oligotrophica NBRC 109435.</title>
        <authorList>
            <person name="Komaki H."/>
            <person name="Tamura T."/>
        </authorList>
    </citation>
    <scope>NUCLEOTIDE SEQUENCE [LARGE SCALE GENOMIC DNA]</scope>
    <source>
        <strain evidence="4 5">NBRC 109435</strain>
    </source>
</reference>
<dbReference type="PANTHER" id="PTHR30535">
    <property type="entry name" value="VITAMIN B12-BINDING PROTEIN"/>
    <property type="match status" value="1"/>
</dbReference>
<keyword evidence="5" id="KW-1185">Reference proteome</keyword>
<feature type="chain" id="PRO_5046455871" evidence="2">
    <location>
        <begin position="28"/>
        <end position="371"/>
    </location>
</feature>
<dbReference type="PROSITE" id="PS50983">
    <property type="entry name" value="FE_B12_PBP"/>
    <property type="match status" value="1"/>
</dbReference>
<gene>
    <name evidence="4" type="ORF">Col01nite_26390</name>
</gene>
<evidence type="ECO:0000256" key="2">
    <source>
        <dbReference type="SAM" id="SignalP"/>
    </source>
</evidence>
<dbReference type="PROSITE" id="PS51257">
    <property type="entry name" value="PROKAR_LIPOPROTEIN"/>
    <property type="match status" value="1"/>
</dbReference>
<feature type="domain" description="Fe/B12 periplasmic-binding" evidence="3">
    <location>
        <begin position="103"/>
        <end position="367"/>
    </location>
</feature>
<dbReference type="SUPFAM" id="SSF53807">
    <property type="entry name" value="Helical backbone' metal receptor"/>
    <property type="match status" value="1"/>
</dbReference>
<dbReference type="Proteomes" id="UP000618382">
    <property type="component" value="Unassembled WGS sequence"/>
</dbReference>
<comment type="caution">
    <text evidence="4">The sequence shown here is derived from an EMBL/GenBank/DDBJ whole genome shotgun (WGS) entry which is preliminary data.</text>
</comment>
<accession>A0ABQ4DCP7</accession>
<evidence type="ECO:0000313" key="4">
    <source>
        <dbReference type="EMBL" id="GIG33480.1"/>
    </source>
</evidence>
<feature type="signal peptide" evidence="2">
    <location>
        <begin position="1"/>
        <end position="27"/>
    </location>
</feature>
<comment type="similarity">
    <text evidence="1">Belongs to the bacterial solute-binding protein 8 family.</text>
</comment>
<organism evidence="4 5">
    <name type="scientific">Cellulomonas oligotrophica</name>
    <dbReference type="NCBI Taxonomy" id="931536"/>
    <lineage>
        <taxon>Bacteria</taxon>
        <taxon>Bacillati</taxon>
        <taxon>Actinomycetota</taxon>
        <taxon>Actinomycetes</taxon>
        <taxon>Micrococcales</taxon>
        <taxon>Cellulomonadaceae</taxon>
        <taxon>Cellulomonas</taxon>
    </lineage>
</organism>
<dbReference type="Pfam" id="PF01497">
    <property type="entry name" value="Peripla_BP_2"/>
    <property type="match status" value="1"/>
</dbReference>
<proteinExistence type="inferred from homology"/>
<protein>
    <submittedName>
        <fullName evidence="4">ABC transporter substrate-binding protein</fullName>
    </submittedName>
</protein>
<dbReference type="InterPro" id="IPR002491">
    <property type="entry name" value="ABC_transptr_periplasmic_BD"/>
</dbReference>
<dbReference type="Gene3D" id="3.40.50.1980">
    <property type="entry name" value="Nitrogenase molybdenum iron protein domain"/>
    <property type="match status" value="2"/>
</dbReference>
<keyword evidence="2" id="KW-0732">Signal</keyword>
<dbReference type="PANTHER" id="PTHR30535:SF4">
    <property type="entry name" value="HEMIN-BINDING PERIPLASMIC PROTEIN HMUT"/>
    <property type="match status" value="1"/>
</dbReference>
<name>A0ABQ4DCP7_9CELL</name>
<dbReference type="InterPro" id="IPR050902">
    <property type="entry name" value="ABC_Transporter_SBP"/>
</dbReference>
<evidence type="ECO:0000313" key="5">
    <source>
        <dbReference type="Proteomes" id="UP000618382"/>
    </source>
</evidence>
<evidence type="ECO:0000256" key="1">
    <source>
        <dbReference type="ARBA" id="ARBA00008814"/>
    </source>
</evidence>